<keyword evidence="1" id="KW-0175">Coiled coil</keyword>
<comment type="caution">
    <text evidence="2">The sequence shown here is derived from an EMBL/GenBank/DDBJ whole genome shotgun (WGS) entry which is preliminary data.</text>
</comment>
<organism evidence="2 3">
    <name type="scientific">Liparis tanakae</name>
    <name type="common">Tanaka's snailfish</name>
    <dbReference type="NCBI Taxonomy" id="230148"/>
    <lineage>
        <taxon>Eukaryota</taxon>
        <taxon>Metazoa</taxon>
        <taxon>Chordata</taxon>
        <taxon>Craniata</taxon>
        <taxon>Vertebrata</taxon>
        <taxon>Euteleostomi</taxon>
        <taxon>Actinopterygii</taxon>
        <taxon>Neopterygii</taxon>
        <taxon>Teleostei</taxon>
        <taxon>Neoteleostei</taxon>
        <taxon>Acanthomorphata</taxon>
        <taxon>Eupercaria</taxon>
        <taxon>Perciformes</taxon>
        <taxon>Cottioidei</taxon>
        <taxon>Cottales</taxon>
        <taxon>Liparidae</taxon>
        <taxon>Liparis</taxon>
    </lineage>
</organism>
<feature type="coiled-coil region" evidence="1">
    <location>
        <begin position="42"/>
        <end position="78"/>
    </location>
</feature>
<dbReference type="AlphaFoldDB" id="A0A4Z2HKA1"/>
<accession>A0A4Z2HKA1</accession>
<dbReference type="EMBL" id="SRLO01000226">
    <property type="protein sequence ID" value="TNN66030.1"/>
    <property type="molecule type" value="Genomic_DNA"/>
</dbReference>
<dbReference type="OrthoDB" id="5412539at2759"/>
<evidence type="ECO:0000313" key="2">
    <source>
        <dbReference type="EMBL" id="TNN66030.1"/>
    </source>
</evidence>
<sequence>MSLSNNECDALTSSSVARCPSRSLNELRVLLLESHRYSRDMEKDLNREVHKAEWKVKEQKLQEDIKTLREKLLLLVRRNPGGENPAPRLRFCSSCSSRDVVVLRGREHSPDHRRYSMLDPCAPDSEVSRLRQRLLGTEDALRNAMEHNQQVDQLVLAMRRHPEKSPFQCHI</sequence>
<evidence type="ECO:0000256" key="1">
    <source>
        <dbReference type="SAM" id="Coils"/>
    </source>
</evidence>
<keyword evidence="3" id="KW-1185">Reference proteome</keyword>
<dbReference type="Proteomes" id="UP000314294">
    <property type="component" value="Unassembled WGS sequence"/>
</dbReference>
<reference evidence="2 3" key="1">
    <citation type="submission" date="2019-03" db="EMBL/GenBank/DDBJ databases">
        <title>First draft genome of Liparis tanakae, snailfish: a comprehensive survey of snailfish specific genes.</title>
        <authorList>
            <person name="Kim W."/>
            <person name="Song I."/>
            <person name="Jeong J.-H."/>
            <person name="Kim D."/>
            <person name="Kim S."/>
            <person name="Ryu S."/>
            <person name="Song J.Y."/>
            <person name="Lee S.K."/>
        </authorList>
    </citation>
    <scope>NUCLEOTIDE SEQUENCE [LARGE SCALE GENOMIC DNA]</scope>
    <source>
        <tissue evidence="2">Muscle</tissue>
    </source>
</reference>
<name>A0A4Z2HKA1_9TELE</name>
<protein>
    <submittedName>
        <fullName evidence="2">CAP-Gly domain-containing linker protein 2</fullName>
    </submittedName>
</protein>
<gene>
    <name evidence="2" type="primary">CLIP2_0</name>
    <name evidence="2" type="ORF">EYF80_023786</name>
</gene>
<proteinExistence type="predicted"/>
<evidence type="ECO:0000313" key="3">
    <source>
        <dbReference type="Proteomes" id="UP000314294"/>
    </source>
</evidence>